<keyword evidence="1" id="KW-0812">Transmembrane</keyword>
<dbReference type="GO" id="GO:0006508">
    <property type="term" value="P:proteolysis"/>
    <property type="evidence" value="ECO:0007669"/>
    <property type="project" value="UniProtKB-KW"/>
</dbReference>
<dbReference type="Pfam" id="PF01957">
    <property type="entry name" value="NfeD"/>
    <property type="match status" value="1"/>
</dbReference>
<keyword evidence="1" id="KW-0472">Membrane</keyword>
<evidence type="ECO:0000256" key="1">
    <source>
        <dbReference type="SAM" id="Phobius"/>
    </source>
</evidence>
<comment type="caution">
    <text evidence="3">The sequence shown here is derived from an EMBL/GenBank/DDBJ whole genome shotgun (WGS) entry which is preliminary data.</text>
</comment>
<dbReference type="RefSeq" id="WP_133699251.1">
    <property type="nucleotide sequence ID" value="NZ_SNXS01000001.1"/>
</dbReference>
<feature type="domain" description="NfeD-like C-terminal" evidence="2">
    <location>
        <begin position="87"/>
        <end position="139"/>
    </location>
</feature>
<dbReference type="OrthoDB" id="5654021at2"/>
<dbReference type="GO" id="GO:0008233">
    <property type="term" value="F:peptidase activity"/>
    <property type="evidence" value="ECO:0007669"/>
    <property type="project" value="UniProtKB-KW"/>
</dbReference>
<sequence length="143" mass="14844">MDMTADTTWWWIATGALIAIELGTGTFYLLMLALGTAAAAIAAHLGAGPAGQMLSAALVGGGAVAAWYLVRRGQPAALPTQANPDVNLDIGGQVQVEAWNADGTARVHYRGANWTARYQGQDAPAPGAYVIRAVQGSMLLLDH</sequence>
<protein>
    <submittedName>
        <fullName evidence="3">Membrane protein implicated in regulation of membrane protease activity</fullName>
    </submittedName>
</protein>
<gene>
    <name evidence="3" type="ORF">DES47_101703</name>
</gene>
<dbReference type="EMBL" id="SNXS01000001">
    <property type="protein sequence ID" value="TDP74639.1"/>
    <property type="molecule type" value="Genomic_DNA"/>
</dbReference>
<evidence type="ECO:0000259" key="2">
    <source>
        <dbReference type="Pfam" id="PF01957"/>
    </source>
</evidence>
<evidence type="ECO:0000313" key="4">
    <source>
        <dbReference type="Proteomes" id="UP000295361"/>
    </source>
</evidence>
<accession>A0A4R6QUF5</accession>
<dbReference type="AlphaFoldDB" id="A0A4R6QUF5"/>
<dbReference type="InParanoid" id="A0A4R6QUF5"/>
<name>A0A4R6QUF5_9BURK</name>
<evidence type="ECO:0000313" key="3">
    <source>
        <dbReference type="EMBL" id="TDP74639.1"/>
    </source>
</evidence>
<feature type="transmembrane region" description="Helical" evidence="1">
    <location>
        <begin position="53"/>
        <end position="70"/>
    </location>
</feature>
<keyword evidence="3" id="KW-0378">Hydrolase</keyword>
<keyword evidence="4" id="KW-1185">Reference proteome</keyword>
<keyword evidence="1" id="KW-1133">Transmembrane helix</keyword>
<organism evidence="3 4">
    <name type="scientific">Roseateles toxinivorans</name>
    <dbReference type="NCBI Taxonomy" id="270368"/>
    <lineage>
        <taxon>Bacteria</taxon>
        <taxon>Pseudomonadati</taxon>
        <taxon>Pseudomonadota</taxon>
        <taxon>Betaproteobacteria</taxon>
        <taxon>Burkholderiales</taxon>
        <taxon>Sphaerotilaceae</taxon>
        <taxon>Roseateles</taxon>
    </lineage>
</organism>
<dbReference type="InterPro" id="IPR002810">
    <property type="entry name" value="NfeD-like_C"/>
</dbReference>
<proteinExistence type="predicted"/>
<dbReference type="Proteomes" id="UP000295361">
    <property type="component" value="Unassembled WGS sequence"/>
</dbReference>
<keyword evidence="3" id="KW-0645">Protease</keyword>
<reference evidence="3 4" key="1">
    <citation type="submission" date="2019-03" db="EMBL/GenBank/DDBJ databases">
        <title>Genomic Encyclopedia of Type Strains, Phase IV (KMG-IV): sequencing the most valuable type-strain genomes for metagenomic binning, comparative biology and taxonomic classification.</title>
        <authorList>
            <person name="Goeker M."/>
        </authorList>
    </citation>
    <scope>NUCLEOTIDE SEQUENCE [LARGE SCALE GENOMIC DNA]</scope>
    <source>
        <strain evidence="3 4">DSM 16998</strain>
    </source>
</reference>